<dbReference type="SMART" id="SM00530">
    <property type="entry name" value="HTH_XRE"/>
    <property type="match status" value="1"/>
</dbReference>
<gene>
    <name evidence="2" type="ORF">AWW66_16740</name>
</gene>
<keyword evidence="3" id="KW-1185">Reference proteome</keyword>
<dbReference type="EMBL" id="LRQV01000057">
    <property type="protein sequence ID" value="KXK60841.1"/>
    <property type="molecule type" value="Genomic_DNA"/>
</dbReference>
<dbReference type="Pfam" id="PF13560">
    <property type="entry name" value="HTH_31"/>
    <property type="match status" value="1"/>
</dbReference>
<feature type="domain" description="HTH cro/C1-type" evidence="1">
    <location>
        <begin position="18"/>
        <end position="73"/>
    </location>
</feature>
<name>A0A136PQZ2_9ACTN</name>
<dbReference type="InterPro" id="IPR010982">
    <property type="entry name" value="Lambda_DNA-bd_dom_sf"/>
</dbReference>
<dbReference type="Gene3D" id="1.10.260.40">
    <property type="entry name" value="lambda repressor-like DNA-binding domains"/>
    <property type="match status" value="1"/>
</dbReference>
<dbReference type="AlphaFoldDB" id="A0A136PQZ2"/>
<dbReference type="RefSeq" id="WP_281179607.1">
    <property type="nucleotide sequence ID" value="NZ_JBIUBN010000016.1"/>
</dbReference>
<sequence length="400" mass="42133">MGTGDRRNQRELPIGRRVAQWRVRRHMTQQMLADRLGKSKSWVDKVERGVRTLDRVSVLHALAEVLRIAPAALLDPAARPPVGVGAVDGVEGVRAALAVPDLARNGRPVVSTQARARQVDHAWLTYQHAGYPQLLRLLPGLLTTAGPGQDDGTGLLVQVYRLTAQVLVKLGEAELGWLAADRAVTTAAGDPLLTAAGTVPLAQALRALDRPRLAHAAALAAARCVAPEVPAPSPARSLQARSLYGTLLVEAALAAADRPDRAGAADLLHRAAGAAEVIGDGHDHGWTGFGPAAVDLARATAAALLGDTDDALDRYERARAGDGWRRLPAEHRAAYLLDVARGCLRTGDVLAAGRLLLDAERTAPTEVRNRPVARDLVTDLVRAGSASAALIRLAADLGAT</sequence>
<dbReference type="GO" id="GO:0003677">
    <property type="term" value="F:DNA binding"/>
    <property type="evidence" value="ECO:0007669"/>
    <property type="project" value="InterPro"/>
</dbReference>
<evidence type="ECO:0000313" key="2">
    <source>
        <dbReference type="EMBL" id="KXK60841.1"/>
    </source>
</evidence>
<accession>A0A136PQZ2</accession>
<dbReference type="PROSITE" id="PS50943">
    <property type="entry name" value="HTH_CROC1"/>
    <property type="match status" value="1"/>
</dbReference>
<dbReference type="SUPFAM" id="SSF47413">
    <property type="entry name" value="lambda repressor-like DNA-binding domains"/>
    <property type="match status" value="1"/>
</dbReference>
<proteinExistence type="predicted"/>
<evidence type="ECO:0000313" key="3">
    <source>
        <dbReference type="Proteomes" id="UP000070620"/>
    </source>
</evidence>
<dbReference type="CDD" id="cd00093">
    <property type="entry name" value="HTH_XRE"/>
    <property type="match status" value="1"/>
</dbReference>
<protein>
    <recommendedName>
        <fullName evidence="1">HTH cro/C1-type domain-containing protein</fullName>
    </recommendedName>
</protein>
<dbReference type="Proteomes" id="UP000070620">
    <property type="component" value="Unassembled WGS sequence"/>
</dbReference>
<comment type="caution">
    <text evidence="2">The sequence shown here is derived from an EMBL/GenBank/DDBJ whole genome shotgun (WGS) entry which is preliminary data.</text>
</comment>
<organism evidence="2 3">
    <name type="scientific">Micromonospora rosaria</name>
    <dbReference type="NCBI Taxonomy" id="47874"/>
    <lineage>
        <taxon>Bacteria</taxon>
        <taxon>Bacillati</taxon>
        <taxon>Actinomycetota</taxon>
        <taxon>Actinomycetes</taxon>
        <taxon>Micromonosporales</taxon>
        <taxon>Micromonosporaceae</taxon>
        <taxon>Micromonospora</taxon>
    </lineage>
</organism>
<evidence type="ECO:0000259" key="1">
    <source>
        <dbReference type="PROSITE" id="PS50943"/>
    </source>
</evidence>
<dbReference type="InterPro" id="IPR001387">
    <property type="entry name" value="Cro/C1-type_HTH"/>
</dbReference>
<reference evidence="2 3" key="1">
    <citation type="submission" date="2016-01" db="EMBL/GenBank/DDBJ databases">
        <title>Whole genome sequence and analysis of Micromonospora rosaria DSM 803, which can produce antibacterial substance rosamicin.</title>
        <authorList>
            <person name="Yang H."/>
            <person name="He X."/>
            <person name="Zhu D."/>
        </authorList>
    </citation>
    <scope>NUCLEOTIDE SEQUENCE [LARGE SCALE GENOMIC DNA]</scope>
    <source>
        <strain evidence="2 3">DSM 803</strain>
    </source>
</reference>